<dbReference type="InterPro" id="IPR011711">
    <property type="entry name" value="GntR_C"/>
</dbReference>
<dbReference type="SUPFAM" id="SSF46785">
    <property type="entry name" value="Winged helix' DNA-binding domain"/>
    <property type="match status" value="1"/>
</dbReference>
<evidence type="ECO:0000259" key="5">
    <source>
        <dbReference type="PROSITE" id="PS50949"/>
    </source>
</evidence>
<reference evidence="6 7" key="1">
    <citation type="submission" date="2023-08" db="EMBL/GenBank/DDBJ databases">
        <title>Oxalobacteraceae gen .nov., isolated from river sludge outside the plant.</title>
        <authorList>
            <person name="Zhao S.Y."/>
        </authorList>
    </citation>
    <scope>NUCLEOTIDE SEQUENCE [LARGE SCALE GENOMIC DNA]</scope>
    <source>
        <strain evidence="6 7">R-40</strain>
    </source>
</reference>
<dbReference type="SMART" id="SM00895">
    <property type="entry name" value="FCD"/>
    <property type="match status" value="1"/>
</dbReference>
<dbReference type="PANTHER" id="PTHR43537:SF49">
    <property type="entry name" value="TRANSCRIPTIONAL REGULATORY PROTEIN"/>
    <property type="match status" value="1"/>
</dbReference>
<sequence length="244" mass="27541">MTKALDMQKRASKPRKSSDKTKKAEPQMAEPYMSLTEKAYLELEEMIVTLKLPPGATLSEAGLSMMLGIGRTPIREALHRLAREKLIVVLPQRGILVTEINVGAQLKLLEVRRELERLAAKSAARRATEAELQRFREIAQGLDSAAEADDAMKFMRLDREFNHLLEMAVRNEFLTSVMGVIGPLSRRFWYIHYQRMADVSLTARLHADMARAIASRDEAAAQKASDALLDYVEVFTRATLDAWL</sequence>
<evidence type="ECO:0000256" key="2">
    <source>
        <dbReference type="ARBA" id="ARBA00023125"/>
    </source>
</evidence>
<dbReference type="EMBL" id="JAUYVH010000007">
    <property type="protein sequence ID" value="MDQ9171075.1"/>
    <property type="molecule type" value="Genomic_DNA"/>
</dbReference>
<dbReference type="RefSeq" id="WP_338437014.1">
    <property type="nucleotide sequence ID" value="NZ_JAUYVH010000007.1"/>
</dbReference>
<dbReference type="Pfam" id="PF07729">
    <property type="entry name" value="FCD"/>
    <property type="match status" value="1"/>
</dbReference>
<protein>
    <submittedName>
        <fullName evidence="6">GntR family transcriptional regulator</fullName>
    </submittedName>
</protein>
<feature type="compositionally biased region" description="Basic and acidic residues" evidence="4">
    <location>
        <begin position="16"/>
        <end position="25"/>
    </location>
</feature>
<dbReference type="PANTHER" id="PTHR43537">
    <property type="entry name" value="TRANSCRIPTIONAL REGULATOR, GNTR FAMILY"/>
    <property type="match status" value="1"/>
</dbReference>
<dbReference type="Proteomes" id="UP001225596">
    <property type="component" value="Unassembled WGS sequence"/>
</dbReference>
<dbReference type="InterPro" id="IPR036390">
    <property type="entry name" value="WH_DNA-bd_sf"/>
</dbReference>
<dbReference type="Gene3D" id="1.10.10.10">
    <property type="entry name" value="Winged helix-like DNA-binding domain superfamily/Winged helix DNA-binding domain"/>
    <property type="match status" value="1"/>
</dbReference>
<name>A0ABU1BPY8_9BURK</name>
<organism evidence="6 7">
    <name type="scientific">Keguizhuia sedimenti</name>
    <dbReference type="NCBI Taxonomy" id="3064264"/>
    <lineage>
        <taxon>Bacteria</taxon>
        <taxon>Pseudomonadati</taxon>
        <taxon>Pseudomonadota</taxon>
        <taxon>Betaproteobacteria</taxon>
        <taxon>Burkholderiales</taxon>
        <taxon>Oxalobacteraceae</taxon>
        <taxon>Keguizhuia</taxon>
    </lineage>
</organism>
<dbReference type="PROSITE" id="PS50949">
    <property type="entry name" value="HTH_GNTR"/>
    <property type="match status" value="1"/>
</dbReference>
<evidence type="ECO:0000313" key="6">
    <source>
        <dbReference type="EMBL" id="MDQ9171075.1"/>
    </source>
</evidence>
<proteinExistence type="predicted"/>
<comment type="caution">
    <text evidence="6">The sequence shown here is derived from an EMBL/GenBank/DDBJ whole genome shotgun (WGS) entry which is preliminary data.</text>
</comment>
<keyword evidence="7" id="KW-1185">Reference proteome</keyword>
<dbReference type="InterPro" id="IPR000524">
    <property type="entry name" value="Tscrpt_reg_HTH_GntR"/>
</dbReference>
<evidence type="ECO:0000256" key="4">
    <source>
        <dbReference type="SAM" id="MobiDB-lite"/>
    </source>
</evidence>
<dbReference type="SMART" id="SM00345">
    <property type="entry name" value="HTH_GNTR"/>
    <property type="match status" value="1"/>
</dbReference>
<gene>
    <name evidence="6" type="ORF">Q8A64_11720</name>
</gene>
<dbReference type="InterPro" id="IPR008920">
    <property type="entry name" value="TF_FadR/GntR_C"/>
</dbReference>
<keyword evidence="2" id="KW-0238">DNA-binding</keyword>
<feature type="region of interest" description="Disordered" evidence="4">
    <location>
        <begin position="1"/>
        <end position="29"/>
    </location>
</feature>
<dbReference type="SUPFAM" id="SSF48008">
    <property type="entry name" value="GntR ligand-binding domain-like"/>
    <property type="match status" value="1"/>
</dbReference>
<evidence type="ECO:0000256" key="1">
    <source>
        <dbReference type="ARBA" id="ARBA00023015"/>
    </source>
</evidence>
<dbReference type="Gene3D" id="1.20.120.530">
    <property type="entry name" value="GntR ligand-binding domain-like"/>
    <property type="match status" value="1"/>
</dbReference>
<keyword evidence="3" id="KW-0804">Transcription</keyword>
<dbReference type="Pfam" id="PF00392">
    <property type="entry name" value="GntR"/>
    <property type="match status" value="1"/>
</dbReference>
<evidence type="ECO:0000313" key="7">
    <source>
        <dbReference type="Proteomes" id="UP001225596"/>
    </source>
</evidence>
<accession>A0ABU1BPY8</accession>
<keyword evidence="1" id="KW-0805">Transcription regulation</keyword>
<evidence type="ECO:0000256" key="3">
    <source>
        <dbReference type="ARBA" id="ARBA00023163"/>
    </source>
</evidence>
<dbReference type="InterPro" id="IPR036388">
    <property type="entry name" value="WH-like_DNA-bd_sf"/>
</dbReference>
<feature type="domain" description="HTH gntR-type" evidence="5">
    <location>
        <begin position="33"/>
        <end position="100"/>
    </location>
</feature>